<dbReference type="Pfam" id="PF13429">
    <property type="entry name" value="TPR_15"/>
    <property type="match status" value="1"/>
</dbReference>
<dbReference type="InterPro" id="IPR019734">
    <property type="entry name" value="TPR_rpt"/>
</dbReference>
<evidence type="ECO:0000256" key="2">
    <source>
        <dbReference type="ARBA" id="ARBA00022803"/>
    </source>
</evidence>
<keyword evidence="6" id="KW-1185">Reference proteome</keyword>
<evidence type="ECO:0000313" key="5">
    <source>
        <dbReference type="EMBL" id="QHI69900.1"/>
    </source>
</evidence>
<dbReference type="SMART" id="SM00028">
    <property type="entry name" value="TPR"/>
    <property type="match status" value="9"/>
</dbReference>
<dbReference type="InterPro" id="IPR011990">
    <property type="entry name" value="TPR-like_helical_dom_sf"/>
</dbReference>
<dbReference type="AlphaFoldDB" id="A0A6P1M5N9"/>
<evidence type="ECO:0000256" key="3">
    <source>
        <dbReference type="PROSITE-ProRule" id="PRU00339"/>
    </source>
</evidence>
<accession>A0A6P1M5N9</accession>
<feature type="repeat" description="TPR" evidence="3">
    <location>
        <begin position="72"/>
        <end position="105"/>
    </location>
</feature>
<dbReference type="KEGG" id="taer:GT409_10705"/>
<evidence type="ECO:0000256" key="4">
    <source>
        <dbReference type="SAM" id="MobiDB-lite"/>
    </source>
</evidence>
<dbReference type="SUPFAM" id="SSF48452">
    <property type="entry name" value="TPR-like"/>
    <property type="match status" value="2"/>
</dbReference>
<evidence type="ECO:0000256" key="1">
    <source>
        <dbReference type="ARBA" id="ARBA00022737"/>
    </source>
</evidence>
<dbReference type="SUPFAM" id="SSF81901">
    <property type="entry name" value="HCP-like"/>
    <property type="match status" value="1"/>
</dbReference>
<dbReference type="Pfam" id="PF13432">
    <property type="entry name" value="TPR_16"/>
    <property type="match status" value="1"/>
</dbReference>
<name>A0A6P1M5N9_9BACT</name>
<dbReference type="Pfam" id="PF14559">
    <property type="entry name" value="TPR_19"/>
    <property type="match status" value="2"/>
</dbReference>
<feature type="repeat" description="TPR" evidence="3">
    <location>
        <begin position="253"/>
        <end position="286"/>
    </location>
</feature>
<keyword evidence="2 3" id="KW-0802">TPR repeat</keyword>
<protein>
    <submittedName>
        <fullName evidence="5">Tetratricopeptide repeat protein</fullName>
    </submittedName>
</protein>
<dbReference type="RefSeq" id="WP_160629082.1">
    <property type="nucleotide sequence ID" value="NZ_CP047593.1"/>
</dbReference>
<sequence>MSDLWNTERSRYLQYSMNRVSVDSFKGVVVDTSRKAWIRRVFQLGVLLCIAGCTSPTPDLKPQLSVNDQAEALAHFSFALLSETSGTLDAALDHFLKAIQIDPGEEELYPPAIASALRLKRSEQALDLCRELQKKKPNTLYPILLHAQVCVLTDHPKEADILFRKAAQDFPQTPESQLALARFLAAQNKSEEAITVLERMAAQDNGNSEILNLLGTLYIERARDLKDDAKIRTAVLKGITLLEQALDLAPDNPRQWQQLGYAYLAIQDFEKVKKAFEKAYALDPGDVLIARQLLDIYIQEGKIEAALAMCDELIRQTRTDPELWTQYLSEKLPKDKRSELASYLQNYITDHSDAPVLYHIQLGSIYLDLNRIEEAENVLSAAAAAYPEDKRLQTITGYLRVRQERYEEAYTVFSDVLQNTPDVDWTHAPFFTLSLITAAQKTGRTEEAANVLDLASKNDLAVLAGYMQMLFSDRPPVSTQEAIALLKQLQQLQPDTAEPFYYLTILQADQKNYDDALLNARQFETLASNGGPTNLLNGFFYYQYAIILERTGQLEEAETQFRKAIDQGTPTTVASAQNYIAYMWAERGEKLDMGLELVQQALNIDPDNAAFIDTLGWIYYMKGDYAKALAQLKKASEQIHDDPVIWEHIGDTYLKLGDPCAAIKHWKKAVDLSPEDTQLIERIEQKSVKPDDCPEPADTPADTPNHP</sequence>
<reference evidence="5 6" key="1">
    <citation type="submission" date="2020-01" db="EMBL/GenBank/DDBJ databases">
        <title>Ponticoccus aerotolerans gen. nov., sp. nov., an anaerobic bacterium and proposal of Ponticoccusceae fam. nov., Ponticoccusles ord. nov. and Ponticoccuse classis nov. in the phylum Kiritimatiellaeota.</title>
        <authorList>
            <person name="Zhou L.Y."/>
            <person name="Du Z.J."/>
        </authorList>
    </citation>
    <scope>NUCLEOTIDE SEQUENCE [LARGE SCALE GENOMIC DNA]</scope>
    <source>
        <strain evidence="5 6">S-5007</strain>
    </source>
</reference>
<evidence type="ECO:0000313" key="6">
    <source>
        <dbReference type="Proteomes" id="UP000464954"/>
    </source>
</evidence>
<organism evidence="5 6">
    <name type="scientific">Tichowtungia aerotolerans</name>
    <dbReference type="NCBI Taxonomy" id="2697043"/>
    <lineage>
        <taxon>Bacteria</taxon>
        <taxon>Pseudomonadati</taxon>
        <taxon>Kiritimatiellota</taxon>
        <taxon>Tichowtungiia</taxon>
        <taxon>Tichowtungiales</taxon>
        <taxon>Tichowtungiaceae</taxon>
        <taxon>Tichowtungia</taxon>
    </lineage>
</organism>
<dbReference type="Proteomes" id="UP000464954">
    <property type="component" value="Chromosome"/>
</dbReference>
<dbReference type="PANTHER" id="PTHR45586:SF1">
    <property type="entry name" value="LIPOPOLYSACCHARIDE ASSEMBLY PROTEIN B"/>
    <property type="match status" value="1"/>
</dbReference>
<dbReference type="Gene3D" id="1.25.40.10">
    <property type="entry name" value="Tetratricopeptide repeat domain"/>
    <property type="match status" value="5"/>
</dbReference>
<feature type="repeat" description="TPR" evidence="3">
    <location>
        <begin position="643"/>
        <end position="676"/>
    </location>
</feature>
<dbReference type="PROSITE" id="PS50005">
    <property type="entry name" value="TPR"/>
    <property type="match status" value="3"/>
</dbReference>
<dbReference type="PANTHER" id="PTHR45586">
    <property type="entry name" value="TPR REPEAT-CONTAINING PROTEIN PA4667"/>
    <property type="match status" value="1"/>
</dbReference>
<dbReference type="EMBL" id="CP047593">
    <property type="protein sequence ID" value="QHI69900.1"/>
    <property type="molecule type" value="Genomic_DNA"/>
</dbReference>
<feature type="compositionally biased region" description="Basic and acidic residues" evidence="4">
    <location>
        <begin position="683"/>
        <end position="692"/>
    </location>
</feature>
<keyword evidence="1" id="KW-0677">Repeat</keyword>
<proteinExistence type="predicted"/>
<feature type="region of interest" description="Disordered" evidence="4">
    <location>
        <begin position="683"/>
        <end position="707"/>
    </location>
</feature>
<dbReference type="InterPro" id="IPR051012">
    <property type="entry name" value="CellSynth/LPSAsmb/PSIAsmb"/>
</dbReference>
<gene>
    <name evidence="5" type="ORF">GT409_10705</name>
</gene>